<dbReference type="GO" id="GO:0003677">
    <property type="term" value="F:DNA binding"/>
    <property type="evidence" value="ECO:0007669"/>
    <property type="project" value="UniProtKB-KW"/>
</dbReference>
<reference evidence="5 6" key="1">
    <citation type="submission" date="2020-08" db="EMBL/GenBank/DDBJ databases">
        <title>Genomic Encyclopedia of Type Strains, Phase IV (KMG-IV): sequencing the most valuable type-strain genomes for metagenomic binning, comparative biology and taxonomic classification.</title>
        <authorList>
            <person name="Goeker M."/>
        </authorList>
    </citation>
    <scope>NUCLEOTIDE SEQUENCE [LARGE SCALE GENOMIC DNA]</scope>
    <source>
        <strain evidence="5 6">DSM 25079</strain>
    </source>
</reference>
<evidence type="ECO:0000313" key="5">
    <source>
        <dbReference type="EMBL" id="MBB5684876.1"/>
    </source>
</evidence>
<organism evidence="5 6">
    <name type="scientific">Sphingobium boeckii</name>
    <dbReference type="NCBI Taxonomy" id="1082345"/>
    <lineage>
        <taxon>Bacteria</taxon>
        <taxon>Pseudomonadati</taxon>
        <taxon>Pseudomonadota</taxon>
        <taxon>Alphaproteobacteria</taxon>
        <taxon>Sphingomonadales</taxon>
        <taxon>Sphingomonadaceae</taxon>
        <taxon>Sphingobium</taxon>
    </lineage>
</organism>
<dbReference type="RefSeq" id="WP_246350264.1">
    <property type="nucleotide sequence ID" value="NZ_JACIJC010000001.1"/>
</dbReference>
<sequence length="138" mass="15345">MIPTHTSDTARQQAHDPMECRALSDILVRIGDKWTILVVGTLGDGAMRFNEIKRSINGISQRMLTLTLRGLVRDGLATRKQYPTIPPKVEYTLTARGLSLLPPIVALTDWARQHLLEIKASRALFDLEAESNPTTEAP</sequence>
<evidence type="ECO:0000256" key="2">
    <source>
        <dbReference type="ARBA" id="ARBA00023125"/>
    </source>
</evidence>
<dbReference type="PANTHER" id="PTHR33204">
    <property type="entry name" value="TRANSCRIPTIONAL REGULATOR, MARR FAMILY"/>
    <property type="match status" value="1"/>
</dbReference>
<gene>
    <name evidence="5" type="ORF">FHS49_000867</name>
</gene>
<proteinExistence type="predicted"/>
<protein>
    <submittedName>
        <fullName evidence="5">DNA-binding HxlR family transcriptional regulator</fullName>
    </submittedName>
</protein>
<keyword evidence="3" id="KW-0804">Transcription</keyword>
<evidence type="ECO:0000259" key="4">
    <source>
        <dbReference type="PROSITE" id="PS51118"/>
    </source>
</evidence>
<dbReference type="PANTHER" id="PTHR33204:SF39">
    <property type="entry name" value="TRANSCRIPTIONAL REGULATORY PROTEIN"/>
    <property type="match status" value="1"/>
</dbReference>
<dbReference type="InterPro" id="IPR036388">
    <property type="entry name" value="WH-like_DNA-bd_sf"/>
</dbReference>
<evidence type="ECO:0000256" key="1">
    <source>
        <dbReference type="ARBA" id="ARBA00023015"/>
    </source>
</evidence>
<name>A0A7W9EEP3_9SPHN</name>
<accession>A0A7W9EEP3</accession>
<keyword evidence="6" id="KW-1185">Reference proteome</keyword>
<dbReference type="Proteomes" id="UP000549617">
    <property type="component" value="Unassembled WGS sequence"/>
</dbReference>
<feature type="domain" description="HTH hxlR-type" evidence="4">
    <location>
        <begin position="20"/>
        <end position="119"/>
    </location>
</feature>
<comment type="caution">
    <text evidence="5">The sequence shown here is derived from an EMBL/GenBank/DDBJ whole genome shotgun (WGS) entry which is preliminary data.</text>
</comment>
<dbReference type="Pfam" id="PF01638">
    <property type="entry name" value="HxlR"/>
    <property type="match status" value="1"/>
</dbReference>
<dbReference type="InterPro" id="IPR002577">
    <property type="entry name" value="HTH_HxlR"/>
</dbReference>
<keyword evidence="2 5" id="KW-0238">DNA-binding</keyword>
<evidence type="ECO:0000313" key="6">
    <source>
        <dbReference type="Proteomes" id="UP000549617"/>
    </source>
</evidence>
<dbReference type="AlphaFoldDB" id="A0A7W9EEP3"/>
<dbReference type="Gene3D" id="1.10.10.10">
    <property type="entry name" value="Winged helix-like DNA-binding domain superfamily/Winged helix DNA-binding domain"/>
    <property type="match status" value="1"/>
</dbReference>
<dbReference type="EMBL" id="JACIJC010000001">
    <property type="protein sequence ID" value="MBB5684876.1"/>
    <property type="molecule type" value="Genomic_DNA"/>
</dbReference>
<dbReference type="InterPro" id="IPR036390">
    <property type="entry name" value="WH_DNA-bd_sf"/>
</dbReference>
<dbReference type="SUPFAM" id="SSF46785">
    <property type="entry name" value="Winged helix' DNA-binding domain"/>
    <property type="match status" value="1"/>
</dbReference>
<keyword evidence="1" id="KW-0805">Transcription regulation</keyword>
<dbReference type="PROSITE" id="PS51118">
    <property type="entry name" value="HTH_HXLR"/>
    <property type="match status" value="1"/>
</dbReference>
<evidence type="ECO:0000256" key="3">
    <source>
        <dbReference type="ARBA" id="ARBA00023163"/>
    </source>
</evidence>